<feature type="compositionally biased region" description="Polar residues" evidence="9">
    <location>
        <begin position="1868"/>
        <end position="1883"/>
    </location>
</feature>
<accession>A0A8T2M1K1</accession>
<feature type="domain" description="C2H2-type" evidence="10">
    <location>
        <begin position="2332"/>
        <end position="2359"/>
    </location>
</feature>
<organism evidence="11 12">
    <name type="scientific">Astyanax mexicanus</name>
    <name type="common">Blind cave fish</name>
    <name type="synonym">Astyanax fasciatus mexicanus</name>
    <dbReference type="NCBI Taxonomy" id="7994"/>
    <lineage>
        <taxon>Eukaryota</taxon>
        <taxon>Metazoa</taxon>
        <taxon>Chordata</taxon>
        <taxon>Craniata</taxon>
        <taxon>Vertebrata</taxon>
        <taxon>Euteleostomi</taxon>
        <taxon>Actinopterygii</taxon>
        <taxon>Neopterygii</taxon>
        <taxon>Teleostei</taxon>
        <taxon>Ostariophysi</taxon>
        <taxon>Characiformes</taxon>
        <taxon>Characoidei</taxon>
        <taxon>Acestrorhamphidae</taxon>
        <taxon>Acestrorhamphinae</taxon>
        <taxon>Astyanax</taxon>
    </lineage>
</organism>
<feature type="domain" description="C2H2-type" evidence="10">
    <location>
        <begin position="1364"/>
        <end position="1392"/>
    </location>
</feature>
<evidence type="ECO:0000256" key="6">
    <source>
        <dbReference type="ARBA" id="ARBA00022833"/>
    </source>
</evidence>
<dbReference type="GO" id="GO:0008270">
    <property type="term" value="F:zinc ion binding"/>
    <property type="evidence" value="ECO:0007669"/>
    <property type="project" value="UniProtKB-KW"/>
</dbReference>
<feature type="compositionally biased region" description="Basic and acidic residues" evidence="9">
    <location>
        <begin position="466"/>
        <end position="477"/>
    </location>
</feature>
<dbReference type="FunFam" id="3.30.160.60:FF:002343">
    <property type="entry name" value="Zinc finger protein 33A"/>
    <property type="match status" value="1"/>
</dbReference>
<feature type="domain" description="C2H2-type" evidence="10">
    <location>
        <begin position="2515"/>
        <end position="2538"/>
    </location>
</feature>
<feature type="domain" description="C2H2-type" evidence="10">
    <location>
        <begin position="1740"/>
        <end position="1767"/>
    </location>
</feature>
<feature type="domain" description="C2H2-type" evidence="10">
    <location>
        <begin position="2638"/>
        <end position="2665"/>
    </location>
</feature>
<feature type="region of interest" description="Disordered" evidence="9">
    <location>
        <begin position="2171"/>
        <end position="2217"/>
    </location>
</feature>
<feature type="domain" description="C2H2-type" evidence="10">
    <location>
        <begin position="1909"/>
        <end position="1936"/>
    </location>
</feature>
<feature type="domain" description="C2H2-type" evidence="10">
    <location>
        <begin position="1647"/>
        <end position="1675"/>
    </location>
</feature>
<feature type="region of interest" description="Disordered" evidence="9">
    <location>
        <begin position="164"/>
        <end position="234"/>
    </location>
</feature>
<feature type="domain" description="C2H2-type" evidence="10">
    <location>
        <begin position="2436"/>
        <end position="2458"/>
    </location>
</feature>
<keyword evidence="3" id="KW-0479">Metal-binding</keyword>
<dbReference type="FunFam" id="3.30.160.60:FF:000100">
    <property type="entry name" value="Zinc finger 45-like"/>
    <property type="match status" value="3"/>
</dbReference>
<comment type="similarity">
    <text evidence="2">Belongs to the krueppel C2H2-type zinc-finger protein family.</text>
</comment>
<feature type="domain" description="C2H2-type" evidence="10">
    <location>
        <begin position="2305"/>
        <end position="2332"/>
    </location>
</feature>
<feature type="region of interest" description="Disordered" evidence="9">
    <location>
        <begin position="2485"/>
        <end position="2507"/>
    </location>
</feature>
<feature type="region of interest" description="Disordered" evidence="9">
    <location>
        <begin position="1702"/>
        <end position="1721"/>
    </location>
</feature>
<feature type="compositionally biased region" description="Polar residues" evidence="9">
    <location>
        <begin position="171"/>
        <end position="184"/>
    </location>
</feature>
<dbReference type="FunFam" id="3.30.160.60:FF:000072">
    <property type="entry name" value="zinc finger protein 143 isoform X1"/>
    <property type="match status" value="1"/>
</dbReference>
<feature type="region of interest" description="Disordered" evidence="9">
    <location>
        <begin position="630"/>
        <end position="657"/>
    </location>
</feature>
<name>A0A8T2M1K1_ASTMX</name>
<feature type="domain" description="C2H2-type" evidence="10">
    <location>
        <begin position="2277"/>
        <end position="2304"/>
    </location>
</feature>
<feature type="compositionally biased region" description="Basic and acidic residues" evidence="9">
    <location>
        <begin position="196"/>
        <end position="205"/>
    </location>
</feature>
<feature type="region of interest" description="Disordered" evidence="9">
    <location>
        <begin position="2593"/>
        <end position="2616"/>
    </location>
</feature>
<dbReference type="SUPFAM" id="SSF57667">
    <property type="entry name" value="beta-beta-alpha zinc fingers"/>
    <property type="match status" value="22"/>
</dbReference>
<feature type="domain" description="C2H2-type" evidence="10">
    <location>
        <begin position="1334"/>
        <end position="1363"/>
    </location>
</feature>
<sequence length="2827" mass="322848">MAHGWNTDHDSETPSDTEALRVSESEESFGQRIDEHTAEENLSNMVVSETFPTSNCLRPKPDLLQSTCHEPPWQEGGKLVECTEGQSEDIKTNQPGITKKESSALTAKSILTGLSTGLLAGIDGYSDVSSCSEADFECPSNDINEEKPGLSLECQKIEHVKERNELEKDTSTSLHTDSLPSASTAGDEETANTTDYDNREPHESDCESSSGNVNNVADDGSLQERGLSDPQDQSLNIISTEDENVCVLKSDERITDSTCLTQNTECSAEEEHRKDTTDLTLNKECSAEEEHRKDKTGPTLNTECSVEKEHRKDKTDLTLNKEFSVEEHRKDRTGPTLNTECSAEEEHRKDTTDLTLNKECSAEEHRKDKTGPIMNTDCSAEQLLEDRTRPTQKTECSAEELLKERSGPNLNTECSAEQVKDETGPTLNTECSAEQVKDETGPTLNTGCSAEELLKDRTGPTLKTEYSAEEHRKDKTDGPVQNTECAAEELLKDRTGPTQKIECSAEEHRKDKTDGPVQNTECSAEELLKDRTGPTQDTECSAEEPLKDKTGPTLKTECSADEHKREITGPTNNTEGSVEESNKDYKETLTAMISSVCDMDSNSENKLEKKTNINGDNTCNQSSDEFEKVNGTCDSPDTEKSAVNNMPPTDQTEGHCLSNGQEVQHSSFEFLQSCFGLNTDHKPPFSSSPVPTTLDQHERSSSEPEASSEFEQENDCKRGQRISGLEVETNIVREVSLVSSQKLMKKLQPVVLVQTSDIKADDGNVYHCVCKKNSQTLDELIEHHHCAHSQCNFQCCVTCERYFSSDASAEQHVCGQFPPDYSVSHNEQSERAVANYTCRYCLKPFVKRYYYLNHVQGHRAVTKYRCRCCGLYFPNESKLSRHKRKIRCLPLVLEPLESKKSSETNLKRPVKPTAVLEVDGCQIYDCFVKVFDINEKDQSSQKITCPICGKIFRLRAQLNAHLRAHSDEKPFKCDKCQKDFKYFWNLNKHKRELCPQKKRHSLPVPASKADVFPCPLCPREFRHSYNTIRHLREQCLKLYIRKEKGKVGGRYKCPLCPDTFSMACNRSRHVKKTCFQRFKTNWLGNQRKTMTKAKNANADDSNREVKSEKMTRFGCKLCPATFLHKTSVWKHTKLKHGLLKNTSKPVGKQSSSNDQGPESQKSPHEASRRYFTCHFCERCFNASERLRKHLRLHVGKKPYRCLDCGKNFVRRGNLIAHKSVHKRRIECSVCRKILPSIGDLLKHRQSHRKKGSLQCPECQMQFKFPVYFLRHVASHTKTKPKSVKSPPENQTEKTEEKTKKIHEVFSCGICQKQFDDSKAMSDHCLTHIPKVLVSKCQFCKQHFPNPNRATLARHMRIHTGEKPFVCKDCGTRFARKEYLKNHKEKCRKPEKKSDEQGKKLSCSYCLRIFSFVGGLKLHERAHMAKSLVPCSNCGKFYRKKHIKQHVRNCKGSESQPTFRGRKIKNENIEKDSDVSQSDSKEFGKRMKRNFQESCPHCPKRFQYRCYLQRHIRSHVETKKYSCMHCGQKYDSEKLYLEHEAFCENALKEETQAVSLDSSNDGGLKCSFCTKSFTKARSLRSHILTHTDVKPYRCKACEKSFSRFDHLKRHQTSCKGKKQQLEVRIEKINLELLGTDLQTKAQKSSNVFQCNVCSKKLFSQSNLTRHMALLHSTESPFICKHCGKEYSSLGTLRRHSRTVKCKRSSGESLKAPASNASSEPRRETSKLLHLIQDSYSSNFRFHCEYCPRQFKSQASLITHTRLHTGEKPYVCANCGEGFIRRDYLQRHTERCRKKVGSLQKVLCKWCCGSYTQGALYKHQKKCIVKSKSRASTQSTSTSEVKGFTCVGCSERFLLFSQLQQHLLTKHRSQGLQKSENPENQQSDMKANPVEEGTVKSLRSSSQVCEKTKPYECPTCSKKFINTSGLAMHVRTHTARYPFSCGRCSKGFWCKLFLQKHKRKCKSPEVLPDKDPDLENEATSESELNDSVLVIKKGCKSTGTGVLQTKFSCKDNEKDDVVHKYQCSECDQSFTDGLRLISHLEDHGREDLEQRLNKKFRCKLCSKTFDQAGRLQYHMRTDHQEKKFPASCPQCRKVFRCQSEMALHRSYHDPNRPFVCDTCKLRFWTAKSLKVHETVSHLETKTGNAKESSKKRSAKVFTCEHCSITYTSRQSYWRHRRKKHPQESLKSREAESAPKHQGSVNEESDVSDAGNEDGSGDDSDSAPYFPCHVCGKTFVTSESLEDHQRCHLGEKPYECEECGKCFFQLQNLQQHQRSHKTEFQCNLCGKGCISLVALRKHKHSHGKKRPHRCTKCHLSFTGSSQLAEHMLTHRDENFPCDLCDKTFSCKSSRAEHRKSHTQQEEELPPLISPTKKISPPTTPPSPPQPPPPPPPRPPPPRSKRLAETSLEFHYHCEICQLRFRDPEQLSEHGCLPARERPYSCPECDKHFLHGSHLKKHQLCHQLSGQRSFQCKSCDMSFRHQHQYLSHMRKHGDEPLDSEVQEKETSSDTNNLDQDKIYKCPICPERFAQALELADHLSVHSHMCSVCKKTFPTKQKLEEHEQCHVAAATQYECTECGNSFLGSDSFRQHNCARKKRSFSDTHHGHSSKSPPSKKRSTEAAIKVEVEEVDEEEEVDVGEDFYNCPVCNKRFSSSNNLQDHQRLHDNFRPFKCLVCAKGFTKKKYLVQHQHLHDESPYQCEFCPESFKTESRLKTHRRTHDETRKHTCSVCNKSYRSPSELSKHARKHPELQDLKETSGDFRCDMCYKSFATFSNLVKHQETHVGQVVYECTECDKAFAFLNLLEEHQQTHAASIGVPQSSAHMYFQNPVCE</sequence>
<feature type="domain" description="C2H2-type" evidence="10">
    <location>
        <begin position="2251"/>
        <end position="2278"/>
    </location>
</feature>
<feature type="compositionally biased region" description="Pro residues" evidence="9">
    <location>
        <begin position="2374"/>
        <end position="2394"/>
    </location>
</feature>
<feature type="region of interest" description="Disordered" evidence="9">
    <location>
        <begin position="1"/>
        <end position="30"/>
    </location>
</feature>
<feature type="domain" description="C2H2-type" evidence="10">
    <location>
        <begin position="1492"/>
        <end position="1519"/>
    </location>
</feature>
<feature type="compositionally biased region" description="Basic and acidic residues" evidence="9">
    <location>
        <begin position="558"/>
        <end position="567"/>
    </location>
</feature>
<feature type="region of interest" description="Disordered" evidence="9">
    <location>
        <begin position="1278"/>
        <end position="1297"/>
    </location>
</feature>
<feature type="domain" description="C2H2-type" evidence="10">
    <location>
        <begin position="2539"/>
        <end position="2566"/>
    </location>
</feature>
<gene>
    <name evidence="11" type="ORF">AMEX_G8166</name>
</gene>
<dbReference type="PROSITE" id="PS50157">
    <property type="entry name" value="ZINC_FINGER_C2H2_2"/>
    <property type="match status" value="39"/>
</dbReference>
<keyword evidence="4" id="KW-0677">Repeat</keyword>
<evidence type="ECO:0000256" key="2">
    <source>
        <dbReference type="ARBA" id="ARBA00006991"/>
    </source>
</evidence>
<evidence type="ECO:0000313" key="12">
    <source>
        <dbReference type="Proteomes" id="UP000752171"/>
    </source>
</evidence>
<dbReference type="PANTHER" id="PTHR24376">
    <property type="entry name" value="ZINC FINGER PROTEIN"/>
    <property type="match status" value="1"/>
</dbReference>
<feature type="domain" description="C2H2-type" evidence="10">
    <location>
        <begin position="2784"/>
        <end position="2811"/>
    </location>
</feature>
<dbReference type="GO" id="GO:0001228">
    <property type="term" value="F:DNA-binding transcription activator activity, RNA polymerase II-specific"/>
    <property type="evidence" value="ECO:0007669"/>
    <property type="project" value="TreeGrafter"/>
</dbReference>
<comment type="subcellular location">
    <subcellularLocation>
        <location evidence="1">Nucleus</location>
    </subcellularLocation>
</comment>
<feature type="region of interest" description="Disordered" evidence="9">
    <location>
        <begin position="2348"/>
        <end position="2398"/>
    </location>
</feature>
<feature type="domain" description="C2H2-type" evidence="10">
    <location>
        <begin position="2568"/>
        <end position="2604"/>
    </location>
</feature>
<feature type="compositionally biased region" description="Basic and acidic residues" evidence="9">
    <location>
        <begin position="360"/>
        <end position="370"/>
    </location>
</feature>
<feature type="compositionally biased region" description="Polar residues" evidence="9">
    <location>
        <begin position="685"/>
        <end position="694"/>
    </location>
</feature>
<feature type="domain" description="C2H2-type" evidence="10">
    <location>
        <begin position="1563"/>
        <end position="1590"/>
    </location>
</feature>
<feature type="compositionally biased region" description="Basic and acidic residues" evidence="9">
    <location>
        <begin position="305"/>
        <end position="316"/>
    </location>
</feature>
<proteinExistence type="inferred from homology"/>
<feature type="domain" description="C2H2-type" evidence="10">
    <location>
        <begin position="1768"/>
        <end position="1786"/>
    </location>
</feature>
<protein>
    <recommendedName>
        <fullName evidence="10">C2H2-type domain-containing protein</fullName>
    </recommendedName>
</protein>
<feature type="region of interest" description="Disordered" evidence="9">
    <location>
        <begin position="264"/>
        <end position="428"/>
    </location>
</feature>
<feature type="domain" description="C2H2-type" evidence="10">
    <location>
        <begin position="1253"/>
        <end position="1280"/>
    </location>
</feature>
<feature type="compositionally biased region" description="Basic and acidic residues" evidence="9">
    <location>
        <begin position="323"/>
        <end position="333"/>
    </location>
</feature>
<feature type="domain" description="C2H2-type" evidence="10">
    <location>
        <begin position="1171"/>
        <end position="1198"/>
    </location>
</feature>
<feature type="domain" description="C2H2-type" evidence="10">
    <location>
        <begin position="2223"/>
        <end position="2250"/>
    </location>
</feature>
<feature type="domain" description="C2H2-type" evidence="10">
    <location>
        <begin position="2155"/>
        <end position="2183"/>
    </location>
</feature>
<feature type="region of interest" description="Disordered" evidence="9">
    <location>
        <begin position="1451"/>
        <end position="1480"/>
    </location>
</feature>
<feature type="domain" description="C2H2-type" evidence="10">
    <location>
        <begin position="2408"/>
        <end position="2435"/>
    </location>
</feature>
<keyword evidence="6" id="KW-0862">Zinc</keyword>
<feature type="region of interest" description="Disordered" evidence="9">
    <location>
        <begin position="1139"/>
        <end position="1164"/>
    </location>
</feature>
<feature type="domain" description="C2H2-type" evidence="10">
    <location>
        <begin position="1199"/>
        <end position="1226"/>
    </location>
</feature>
<dbReference type="PANTHER" id="PTHR24376:SF245">
    <property type="entry name" value="ZINC FINGER PROTEIN 11"/>
    <property type="match status" value="1"/>
</dbReference>
<feature type="compositionally biased region" description="Basic and acidic residues" evidence="9">
    <location>
        <begin position="285"/>
        <end position="296"/>
    </location>
</feature>
<keyword evidence="7" id="KW-0539">Nucleus</keyword>
<feature type="domain" description="C2H2-type" evidence="10">
    <location>
        <begin position="2666"/>
        <end position="2688"/>
    </location>
</feature>
<reference evidence="11 12" key="1">
    <citation type="submission" date="2021-07" db="EMBL/GenBank/DDBJ databases">
        <authorList>
            <person name="Imarazene B."/>
            <person name="Zahm M."/>
            <person name="Klopp C."/>
            <person name="Cabau C."/>
            <person name="Beille S."/>
            <person name="Jouanno E."/>
            <person name="Castinel A."/>
            <person name="Lluch J."/>
            <person name="Gil L."/>
            <person name="Kuchtly C."/>
            <person name="Lopez Roques C."/>
            <person name="Donnadieu C."/>
            <person name="Parrinello H."/>
            <person name="Journot L."/>
            <person name="Du K."/>
            <person name="Schartl M."/>
            <person name="Retaux S."/>
            <person name="Guiguen Y."/>
        </authorList>
    </citation>
    <scope>NUCLEOTIDE SEQUENCE [LARGE SCALE GENOMIC DNA]</scope>
    <source>
        <strain evidence="11">Pach_M1</strain>
        <tissue evidence="11">Testis</tissue>
    </source>
</reference>
<feature type="domain" description="C2H2-type" evidence="10">
    <location>
        <begin position="2466"/>
        <end position="2493"/>
    </location>
</feature>
<feature type="compositionally biased region" description="Basic and acidic residues" evidence="9">
    <location>
        <begin position="2179"/>
        <end position="2192"/>
    </location>
</feature>
<feature type="region of interest" description="Disordered" evidence="9">
    <location>
        <begin position="682"/>
        <end position="715"/>
    </location>
</feature>
<feature type="domain" description="C2H2-type" evidence="10">
    <location>
        <begin position="2112"/>
        <end position="2140"/>
    </location>
</feature>
<evidence type="ECO:0000256" key="4">
    <source>
        <dbReference type="ARBA" id="ARBA00022737"/>
    </source>
</evidence>
<evidence type="ECO:0000256" key="3">
    <source>
        <dbReference type="ARBA" id="ARBA00022723"/>
    </source>
</evidence>
<feature type="compositionally biased region" description="Polar residues" evidence="9">
    <location>
        <begin position="641"/>
        <end position="651"/>
    </location>
</feature>
<evidence type="ECO:0000256" key="5">
    <source>
        <dbReference type="ARBA" id="ARBA00022771"/>
    </source>
</evidence>
<feature type="region of interest" description="Disordered" evidence="9">
    <location>
        <begin position="1865"/>
        <end position="1893"/>
    </location>
</feature>
<feature type="compositionally biased region" description="Polar residues" evidence="9">
    <location>
        <begin position="1140"/>
        <end position="1160"/>
    </location>
</feature>
<feature type="domain" description="C2H2-type" evidence="10">
    <location>
        <begin position="2054"/>
        <end position="2082"/>
    </location>
</feature>
<dbReference type="InterPro" id="IPR036236">
    <property type="entry name" value="Znf_C2H2_sf"/>
</dbReference>
<dbReference type="PROSITE" id="PS00028">
    <property type="entry name" value="ZINC_FINGER_C2H2_1"/>
    <property type="match status" value="33"/>
</dbReference>
<evidence type="ECO:0000259" key="10">
    <source>
        <dbReference type="PROSITE" id="PS50157"/>
    </source>
</evidence>
<dbReference type="FunFam" id="3.30.160.60:FF:000624">
    <property type="entry name" value="zinc finger protein 697"/>
    <property type="match status" value="1"/>
</dbReference>
<evidence type="ECO:0000256" key="7">
    <source>
        <dbReference type="ARBA" id="ARBA00023242"/>
    </source>
</evidence>
<dbReference type="Gene3D" id="3.30.160.60">
    <property type="entry name" value="Classic Zinc Finger"/>
    <property type="match status" value="29"/>
</dbReference>
<feature type="compositionally biased region" description="Basic and acidic residues" evidence="9">
    <location>
        <begin position="1"/>
        <end position="24"/>
    </location>
</feature>
<feature type="domain" description="C2H2-type" evidence="10">
    <location>
        <begin position="864"/>
        <end position="884"/>
    </location>
</feature>
<feature type="domain" description="C2H2-type" evidence="10">
    <location>
        <begin position="2756"/>
        <end position="2783"/>
    </location>
</feature>
<feature type="compositionally biased region" description="Basic and acidic residues" evidence="9">
    <location>
        <begin position="1463"/>
        <end position="1480"/>
    </location>
</feature>
<feature type="domain" description="C2H2-type" evidence="10">
    <location>
        <begin position="1400"/>
        <end position="1427"/>
    </location>
</feature>
<dbReference type="InterPro" id="IPR013087">
    <property type="entry name" value="Znf_C2H2_type"/>
</dbReference>
<dbReference type="FunFam" id="3.30.160.60:FF:000383">
    <property type="entry name" value="Uncharacterized protein"/>
    <property type="match status" value="1"/>
</dbReference>
<feature type="region of interest" description="Disordered" evidence="9">
    <location>
        <begin position="453"/>
        <end position="583"/>
    </location>
</feature>
<dbReference type="Proteomes" id="UP000752171">
    <property type="component" value="Unassembled WGS sequence"/>
</dbReference>
<feature type="domain" description="C2H2-type" evidence="10">
    <location>
        <begin position="2693"/>
        <end position="2720"/>
    </location>
</feature>
<feature type="domain" description="C2H2-type" evidence="10">
    <location>
        <begin position="1676"/>
        <end position="1703"/>
    </location>
</feature>
<feature type="domain" description="C2H2-type" evidence="10">
    <location>
        <begin position="971"/>
        <end position="1005"/>
    </location>
</feature>
<feature type="compositionally biased region" description="Basic and acidic residues" evidence="9">
    <location>
        <begin position="503"/>
        <end position="514"/>
    </location>
</feature>
<feature type="domain" description="C2H2-type" evidence="10">
    <location>
        <begin position="943"/>
        <end position="970"/>
    </location>
</feature>
<evidence type="ECO:0000256" key="9">
    <source>
        <dbReference type="SAM" id="MobiDB-lite"/>
    </source>
</evidence>
<evidence type="ECO:0000313" key="11">
    <source>
        <dbReference type="EMBL" id="KAG9275922.1"/>
    </source>
</evidence>
<dbReference type="GO" id="GO:0005634">
    <property type="term" value="C:nucleus"/>
    <property type="evidence" value="ECO:0007669"/>
    <property type="project" value="UniProtKB-SubCell"/>
</dbReference>
<feature type="domain" description="C2H2-type" evidence="10">
    <location>
        <begin position="2084"/>
        <end position="2111"/>
    </location>
</feature>
<keyword evidence="5 8" id="KW-0863">Zinc-finger</keyword>
<dbReference type="Pfam" id="PF00096">
    <property type="entry name" value="zf-C2H2"/>
    <property type="match status" value="18"/>
</dbReference>
<dbReference type="GO" id="GO:0000978">
    <property type="term" value="F:RNA polymerase II cis-regulatory region sequence-specific DNA binding"/>
    <property type="evidence" value="ECO:0007669"/>
    <property type="project" value="TreeGrafter"/>
</dbReference>
<comment type="caution">
    <text evidence="11">The sequence shown here is derived from an EMBL/GenBank/DDBJ whole genome shotgun (WGS) entry which is preliminary data.</text>
</comment>
<dbReference type="SMART" id="SM00355">
    <property type="entry name" value="ZnF_C2H2"/>
    <property type="match status" value="49"/>
</dbReference>
<feature type="domain" description="C2H2-type" evidence="10">
    <location>
        <begin position="2721"/>
        <end position="2748"/>
    </location>
</feature>
<evidence type="ECO:0000256" key="8">
    <source>
        <dbReference type="PROSITE-ProRule" id="PRU00042"/>
    </source>
</evidence>
<dbReference type="EMBL" id="JAICCE010000006">
    <property type="protein sequence ID" value="KAG9275922.1"/>
    <property type="molecule type" value="Genomic_DNA"/>
</dbReference>
<feature type="domain" description="C2H2-type" evidence="10">
    <location>
        <begin position="1591"/>
        <end position="1618"/>
    </location>
</feature>
<feature type="compositionally biased region" description="Acidic residues" evidence="9">
    <location>
        <begin position="2200"/>
        <end position="2217"/>
    </location>
</feature>
<evidence type="ECO:0000256" key="1">
    <source>
        <dbReference type="ARBA" id="ARBA00004123"/>
    </source>
</evidence>
<feature type="domain" description="C2H2-type" evidence="10">
    <location>
        <begin position="2019"/>
        <end position="2046"/>
    </location>
</feature>